<proteinExistence type="inferred from homology"/>
<name>A0ABT0Q797_9RHOB</name>
<keyword evidence="7" id="KW-1185">Reference proteome</keyword>
<evidence type="ECO:0000256" key="4">
    <source>
        <dbReference type="ARBA" id="ARBA00023163"/>
    </source>
</evidence>
<dbReference type="Pfam" id="PF13693">
    <property type="entry name" value="HTH_35"/>
    <property type="match status" value="1"/>
</dbReference>
<dbReference type="EMBL" id="JAMFMB010000036">
    <property type="protein sequence ID" value="MCL6285741.1"/>
    <property type="molecule type" value="Genomic_DNA"/>
</dbReference>
<evidence type="ECO:0000259" key="5">
    <source>
        <dbReference type="Pfam" id="PF13693"/>
    </source>
</evidence>
<organism evidence="6 7">
    <name type="scientific">Ruegeria spongiae</name>
    <dbReference type="NCBI Taxonomy" id="2942209"/>
    <lineage>
        <taxon>Bacteria</taxon>
        <taxon>Pseudomonadati</taxon>
        <taxon>Pseudomonadota</taxon>
        <taxon>Alphaproteobacteria</taxon>
        <taxon>Rhodobacterales</taxon>
        <taxon>Roseobacteraceae</taxon>
        <taxon>Ruegeria</taxon>
    </lineage>
</organism>
<keyword evidence="4" id="KW-0804">Transcription</keyword>
<comment type="similarity">
    <text evidence="1">Belongs to the ner transcriptional regulatory family.</text>
</comment>
<protein>
    <submittedName>
        <fullName evidence="6">Helix-turn-helix domain-containing protein</fullName>
    </submittedName>
</protein>
<reference evidence="6" key="1">
    <citation type="submission" date="2022-05" db="EMBL/GenBank/DDBJ databases">
        <authorList>
            <person name="Park J.-S."/>
        </authorList>
    </citation>
    <scope>NUCLEOTIDE SEQUENCE</scope>
    <source>
        <strain evidence="6">2012CJ41-6</strain>
    </source>
</reference>
<dbReference type="SUPFAM" id="SSF47413">
    <property type="entry name" value="lambda repressor-like DNA-binding domains"/>
    <property type="match status" value="1"/>
</dbReference>
<dbReference type="Gene3D" id="1.10.260.40">
    <property type="entry name" value="lambda repressor-like DNA-binding domains"/>
    <property type="match status" value="1"/>
</dbReference>
<dbReference type="RefSeq" id="WP_249712820.1">
    <property type="nucleotide sequence ID" value="NZ_JAMFMB010000036.1"/>
</dbReference>
<dbReference type="InterPro" id="IPR038722">
    <property type="entry name" value="Ner_HTH_dom"/>
</dbReference>
<gene>
    <name evidence="6" type="ORF">M3P21_19615</name>
</gene>
<evidence type="ECO:0000256" key="3">
    <source>
        <dbReference type="ARBA" id="ARBA00023125"/>
    </source>
</evidence>
<keyword evidence="2" id="KW-0805">Transcription regulation</keyword>
<sequence length="75" mass="8083">MESASLAHERLKMELRVRNSSMSKIAAALGVSPGAVTNVSLGIRRSRRIERALAEAVGLSVATLFPDRYGKEDGK</sequence>
<evidence type="ECO:0000256" key="2">
    <source>
        <dbReference type="ARBA" id="ARBA00023015"/>
    </source>
</evidence>
<evidence type="ECO:0000313" key="6">
    <source>
        <dbReference type="EMBL" id="MCL6285741.1"/>
    </source>
</evidence>
<keyword evidence="3" id="KW-0238">DNA-binding</keyword>
<comment type="caution">
    <text evidence="6">The sequence shown here is derived from an EMBL/GenBank/DDBJ whole genome shotgun (WGS) entry which is preliminary data.</text>
</comment>
<evidence type="ECO:0000313" key="7">
    <source>
        <dbReference type="Proteomes" id="UP001203880"/>
    </source>
</evidence>
<feature type="domain" description="Ner winged helix-turn-helix DNA-binding" evidence="5">
    <location>
        <begin position="9"/>
        <end position="74"/>
    </location>
</feature>
<dbReference type="InterPro" id="IPR010982">
    <property type="entry name" value="Lambda_DNA-bd_dom_sf"/>
</dbReference>
<evidence type="ECO:0000256" key="1">
    <source>
        <dbReference type="ARBA" id="ARBA00006157"/>
    </source>
</evidence>
<accession>A0ABT0Q797</accession>
<dbReference type="Proteomes" id="UP001203880">
    <property type="component" value="Unassembled WGS sequence"/>
</dbReference>